<dbReference type="Pfam" id="PF13802">
    <property type="entry name" value="Gal_mutarotas_2"/>
    <property type="match status" value="1"/>
</dbReference>
<dbReference type="Gene3D" id="2.60.40.1180">
    <property type="entry name" value="Golgi alpha-mannosidase II"/>
    <property type="match status" value="2"/>
</dbReference>
<dbReference type="InterPro" id="IPR025887">
    <property type="entry name" value="Glyco_hydro_31_N_dom"/>
</dbReference>
<dbReference type="PANTHER" id="PTHR22762">
    <property type="entry name" value="ALPHA-GLUCOSIDASE"/>
    <property type="match status" value="1"/>
</dbReference>
<dbReference type="InterPro" id="IPR048395">
    <property type="entry name" value="Glyco_hydro_31_C"/>
</dbReference>
<feature type="domain" description="Glycosyl hydrolase family 31 C-terminal" evidence="6">
    <location>
        <begin position="443"/>
        <end position="530"/>
    </location>
</feature>
<dbReference type="InterPro" id="IPR013780">
    <property type="entry name" value="Glyco_hydro_b"/>
</dbReference>
<feature type="domain" description="Glycoside hydrolase family 31 N-terminal" evidence="4">
    <location>
        <begin position="8"/>
        <end position="73"/>
    </location>
</feature>
<evidence type="ECO:0000259" key="4">
    <source>
        <dbReference type="Pfam" id="PF13802"/>
    </source>
</evidence>
<comment type="similarity">
    <text evidence="1 2">Belongs to the glycosyl hydrolase 31 family.</text>
</comment>
<dbReference type="Gene3D" id="2.60.40.1760">
    <property type="entry name" value="glycosyl hydrolase (family 31)"/>
    <property type="match status" value="1"/>
</dbReference>
<dbReference type="InterPro" id="IPR017853">
    <property type="entry name" value="GH"/>
</dbReference>
<dbReference type="SUPFAM" id="SSF51445">
    <property type="entry name" value="(Trans)glycosidases"/>
    <property type="match status" value="1"/>
</dbReference>
<dbReference type="Pfam" id="PF21365">
    <property type="entry name" value="Glyco_hydro_31_3rd"/>
    <property type="match status" value="1"/>
</dbReference>
<name>A0A7D9H5K0_9GAMM</name>
<accession>A0A7D9H5K0</accession>
<evidence type="ECO:0000256" key="2">
    <source>
        <dbReference type="RuleBase" id="RU361185"/>
    </source>
</evidence>
<feature type="domain" description="DUF5110" evidence="5">
    <location>
        <begin position="547"/>
        <end position="613"/>
    </location>
</feature>
<dbReference type="InterPro" id="IPR033403">
    <property type="entry name" value="DUF5110"/>
</dbReference>
<dbReference type="InterPro" id="IPR000322">
    <property type="entry name" value="Glyco_hydro_31_TIM"/>
</dbReference>
<dbReference type="GO" id="GO:0033919">
    <property type="term" value="F:glucan 1,3-alpha-glucosidase activity"/>
    <property type="evidence" value="ECO:0007669"/>
    <property type="project" value="UniProtKB-EC"/>
</dbReference>
<evidence type="ECO:0000313" key="7">
    <source>
        <dbReference type="EMBL" id="VUX56407.1"/>
    </source>
</evidence>
<dbReference type="EMBL" id="LR633967">
    <property type="protein sequence ID" value="VUX56407.1"/>
    <property type="molecule type" value="Genomic_DNA"/>
</dbReference>
<dbReference type="Pfam" id="PF17137">
    <property type="entry name" value="DUF5110"/>
    <property type="match status" value="1"/>
</dbReference>
<evidence type="ECO:0000256" key="1">
    <source>
        <dbReference type="ARBA" id="ARBA00007806"/>
    </source>
</evidence>
<evidence type="ECO:0000259" key="5">
    <source>
        <dbReference type="Pfam" id="PF17137"/>
    </source>
</evidence>
<reference evidence="7" key="1">
    <citation type="submission" date="2019-07" db="EMBL/GenBank/DDBJ databases">
        <authorList>
            <person name="Weber M."/>
            <person name="Kostadinov I."/>
            <person name="Kostadinov D I."/>
        </authorList>
    </citation>
    <scope>NUCLEOTIDE SEQUENCE</scope>
    <source>
        <strain evidence="7">Gfbio:sag-sample-m06:053724c1-46a9-4a36-b237-ea2bf867836b</strain>
    </source>
</reference>
<dbReference type="SUPFAM" id="SSF74650">
    <property type="entry name" value="Galactose mutarotase-like"/>
    <property type="match status" value="1"/>
</dbReference>
<dbReference type="GO" id="GO:0030246">
    <property type="term" value="F:carbohydrate binding"/>
    <property type="evidence" value="ECO:0007669"/>
    <property type="project" value="InterPro"/>
</dbReference>
<dbReference type="Pfam" id="PF01055">
    <property type="entry name" value="Glyco_hydro_31_2nd"/>
    <property type="match status" value="1"/>
</dbReference>
<dbReference type="GO" id="GO:0005975">
    <property type="term" value="P:carbohydrate metabolic process"/>
    <property type="evidence" value="ECO:0007669"/>
    <property type="project" value="InterPro"/>
</dbReference>
<dbReference type="EC" id="3.2.1.84" evidence="7"/>
<gene>
    <name evidence="7" type="ORF">JTBM06_V1_840001</name>
</gene>
<dbReference type="Gene3D" id="3.20.20.80">
    <property type="entry name" value="Glycosidases"/>
    <property type="match status" value="1"/>
</dbReference>
<dbReference type="InterPro" id="IPR011013">
    <property type="entry name" value="Gal_mutarotase_sf_dom"/>
</dbReference>
<dbReference type="CDD" id="cd14752">
    <property type="entry name" value="GH31_N"/>
    <property type="match status" value="1"/>
</dbReference>
<protein>
    <submittedName>
        <fullName evidence="7">Putative Glucan 1,3-alpha-glucosidase</fullName>
        <ecNumber evidence="7">3.2.1.84</ecNumber>
    </submittedName>
</protein>
<keyword evidence="2 7" id="KW-0378">Hydrolase</keyword>
<feature type="domain" description="Glycoside hydrolase family 31 TIM barrel" evidence="3">
    <location>
        <begin position="116"/>
        <end position="435"/>
    </location>
</feature>
<organism evidence="7">
    <name type="scientific">uncultured Woeseiaceae bacterium</name>
    <dbReference type="NCBI Taxonomy" id="1983305"/>
    <lineage>
        <taxon>Bacteria</taxon>
        <taxon>Pseudomonadati</taxon>
        <taxon>Pseudomonadota</taxon>
        <taxon>Gammaproteobacteria</taxon>
        <taxon>Woeseiales</taxon>
        <taxon>Woeseiaceae</taxon>
        <taxon>environmental samples</taxon>
    </lineage>
</organism>
<dbReference type="PANTHER" id="PTHR22762:SF120">
    <property type="entry name" value="HETEROGLYCAN GLUCOSIDASE 1"/>
    <property type="match status" value="1"/>
</dbReference>
<evidence type="ECO:0000259" key="6">
    <source>
        <dbReference type="Pfam" id="PF21365"/>
    </source>
</evidence>
<evidence type="ECO:0000259" key="3">
    <source>
        <dbReference type="Pfam" id="PF01055"/>
    </source>
</evidence>
<dbReference type="SUPFAM" id="SSF51011">
    <property type="entry name" value="Glycosyl hydrolase domain"/>
    <property type="match status" value="1"/>
</dbReference>
<keyword evidence="2 7" id="KW-0326">Glycosidase</keyword>
<dbReference type="AlphaFoldDB" id="A0A7D9H5K0"/>
<proteinExistence type="inferred from homology"/>
<sequence length="670" mass="75307">MARRYELPNDQYFGLGIRGGPINRKGRALFFRNSDQAGYGEDALYQSYPFFYTLNENIAHGIFFDNPAYPFFDMNSAGNGIVTFGADQGELDYYIISGPTPFDVANTYSRLTGFNQLPPKWSLGYHHSRYGWLSADEITGIANQLRNDDFPTDTLWFDIDYMDNRQKFSWNPTTFPQPIQLHQSLDALGYKRIYIDEPCIRTDDRLWPYLDAMGYFVKDNTSGDSLVNDIWFGNVSWFDFSKSEASTWMASQIAVFTQTGIDGLWNDLNEPANNFMPDALFDFDGDPRGETESRNLYALLANKAAYEGQLLARPNVRPWNFSRSGYAGIQRYAHTWSGDANSDWPTLRINIEMSISMGLSGQNQFGHDTGGFLGSPDAELFIRWLEFSAFTPLFRNHSINTAAPREPWVYGDPYTEIIRDLIKTRYRFLPYIYSLFETAARTGRPVLTPTFFYASGDVATYSQDHDYLFGPNLLVAPVYEQGATDRSVYLPYGSDWVNFYDGTQFAGGQSVVVDAPLGQTPLFVRTGTILPMGPTVSHTNDGTPPHLDVHIFPGGDGMFVLYEDDGISFDYTSGLFRYTRFDNFLNGDNNVVTITPLAGAYDVGPRDIMLHLIGKSNSPASVLLDSALLIKFENEAELDAANSGWFFNAAASTILIKFPATESAQTVSTL</sequence>